<dbReference type="CDD" id="cd07042">
    <property type="entry name" value="STAS_SulP_like_sulfate_transporter"/>
    <property type="match status" value="1"/>
</dbReference>
<protein>
    <submittedName>
        <fullName evidence="8">Sulfate permease</fullName>
    </submittedName>
</protein>
<gene>
    <name evidence="8" type="primary">sulP</name>
    <name evidence="8" type="ORF">JI739_01570</name>
</gene>
<comment type="caution">
    <text evidence="8">The sequence shown here is derived from an EMBL/GenBank/DDBJ whole genome shotgun (WGS) entry which is preliminary data.</text>
</comment>
<feature type="transmembrane region" description="Helical" evidence="6">
    <location>
        <begin position="333"/>
        <end position="354"/>
    </location>
</feature>
<dbReference type="Pfam" id="PF00916">
    <property type="entry name" value="Sulfate_transp"/>
    <property type="match status" value="1"/>
</dbReference>
<feature type="transmembrane region" description="Helical" evidence="6">
    <location>
        <begin position="301"/>
        <end position="321"/>
    </location>
</feature>
<dbReference type="Gene3D" id="3.30.750.24">
    <property type="entry name" value="STAS domain"/>
    <property type="match status" value="1"/>
</dbReference>
<feature type="transmembrane region" description="Helical" evidence="6">
    <location>
        <begin position="170"/>
        <end position="188"/>
    </location>
</feature>
<feature type="transmembrane region" description="Helical" evidence="6">
    <location>
        <begin position="43"/>
        <end position="59"/>
    </location>
</feature>
<keyword evidence="3 6" id="KW-1133">Transmembrane helix</keyword>
<dbReference type="Pfam" id="PF01740">
    <property type="entry name" value="STAS"/>
    <property type="match status" value="1"/>
</dbReference>
<dbReference type="Proteomes" id="UP000613011">
    <property type="component" value="Unassembled WGS sequence"/>
</dbReference>
<dbReference type="GO" id="GO:0055085">
    <property type="term" value="P:transmembrane transport"/>
    <property type="evidence" value="ECO:0007669"/>
    <property type="project" value="InterPro"/>
</dbReference>
<feature type="transmembrane region" description="Helical" evidence="6">
    <location>
        <begin position="92"/>
        <end position="113"/>
    </location>
</feature>
<feature type="transmembrane region" description="Helical" evidence="6">
    <location>
        <begin position="391"/>
        <end position="423"/>
    </location>
</feature>
<evidence type="ECO:0000259" key="7">
    <source>
        <dbReference type="PROSITE" id="PS50801"/>
    </source>
</evidence>
<accession>A0A936ZQV4</accession>
<feature type="domain" description="STAS" evidence="7">
    <location>
        <begin position="446"/>
        <end position="559"/>
    </location>
</feature>
<evidence type="ECO:0000313" key="9">
    <source>
        <dbReference type="Proteomes" id="UP000613011"/>
    </source>
</evidence>
<keyword evidence="4 6" id="KW-0472">Membrane</keyword>
<reference evidence="8" key="1">
    <citation type="submission" date="2021-01" db="EMBL/GenBank/DDBJ databases">
        <title>Ramlibacter sp. strain AW1 16S ribosomal RNA gene Genome sequencing and assembly.</title>
        <authorList>
            <person name="Kang M."/>
        </authorList>
    </citation>
    <scope>NUCLEOTIDE SEQUENCE</scope>
    <source>
        <strain evidence="8">AW1</strain>
    </source>
</reference>
<evidence type="ECO:0000256" key="2">
    <source>
        <dbReference type="ARBA" id="ARBA00022692"/>
    </source>
</evidence>
<evidence type="ECO:0000256" key="5">
    <source>
        <dbReference type="SAM" id="MobiDB-lite"/>
    </source>
</evidence>
<dbReference type="PROSITE" id="PS50801">
    <property type="entry name" value="STAS"/>
    <property type="match status" value="1"/>
</dbReference>
<feature type="transmembrane region" description="Helical" evidence="6">
    <location>
        <begin position="234"/>
        <end position="254"/>
    </location>
</feature>
<name>A0A936ZQV4_9BURK</name>
<feature type="transmembrane region" description="Helical" evidence="6">
    <location>
        <begin position="208"/>
        <end position="228"/>
    </location>
</feature>
<comment type="subcellular location">
    <subcellularLocation>
        <location evidence="1">Membrane</location>
        <topology evidence="1">Multi-pass membrane protein</topology>
    </subcellularLocation>
</comment>
<evidence type="ECO:0000313" key="8">
    <source>
        <dbReference type="EMBL" id="MBL0419024.1"/>
    </source>
</evidence>
<dbReference type="InterPro" id="IPR001902">
    <property type="entry name" value="SLC26A/SulP_fam"/>
</dbReference>
<dbReference type="GO" id="GO:0016020">
    <property type="term" value="C:membrane"/>
    <property type="evidence" value="ECO:0007669"/>
    <property type="project" value="UniProtKB-SubCell"/>
</dbReference>
<keyword evidence="2 6" id="KW-0812">Transmembrane</keyword>
<dbReference type="PANTHER" id="PTHR11814">
    <property type="entry name" value="SULFATE TRANSPORTER"/>
    <property type="match status" value="1"/>
</dbReference>
<feature type="compositionally biased region" description="Basic and acidic residues" evidence="5">
    <location>
        <begin position="571"/>
        <end position="580"/>
    </location>
</feature>
<sequence>MPGWMASYDRGKAVQDGVAGLVVTMLLVPQSLAYAMLAGLPPHVGMYASILPLLAYALFGSSMTLSVGPVAVASLMTAAAIGPLAAPGSAEYAQLAVLLALMGGVVLLLFGLLRMGFVANLLSHPVISGFVSGSAVLIALGQLKPLLGIRASGETALHLLVSLLSHARELHLPTAALGSAAVVLLWAARRHLAGGLRRLGLGPASADIAAKLAPMGIVLAAIGLVVAVDLDRAFGVAVVGAIPAGLPSLGLAMPSLTQLQVLLVPAVMIALVGFVESVSVAQSLAIKRGEAIDPDAELRGLGAANLASAFSAGFPVTGGFARSVVNFAAGARTPLSGVISAALMAIVLLGMTALFERLPLTVLAATIIVAVVGLVDLATARHAWHYDRADALAWGATAAGVLVLGVEAGVGVGVALSVGTFLWRASRPHLAVVGRVPGTEHFRNEKRFAVETQPELLMIRVDESLFFANVAEVVRRVQQELARRPGVRHLVLDMAPVGHVDLTALEALERLHADLRDRGIDLHLAEVRGPVMDRLVRTGLPGRLSHPAFLSLHAAVEKLAPGRPGQGRATPPREPERTPA</sequence>
<feature type="transmembrane region" description="Helical" evidence="6">
    <location>
        <begin position="261"/>
        <end position="281"/>
    </location>
</feature>
<feature type="transmembrane region" description="Helical" evidence="6">
    <location>
        <begin position="66"/>
        <end position="86"/>
    </location>
</feature>
<dbReference type="InterPro" id="IPR036513">
    <property type="entry name" value="STAS_dom_sf"/>
</dbReference>
<feature type="transmembrane region" description="Helical" evidence="6">
    <location>
        <begin position="125"/>
        <end position="143"/>
    </location>
</feature>
<dbReference type="AlphaFoldDB" id="A0A936ZQV4"/>
<proteinExistence type="predicted"/>
<evidence type="ECO:0000256" key="3">
    <source>
        <dbReference type="ARBA" id="ARBA00022989"/>
    </source>
</evidence>
<dbReference type="SUPFAM" id="SSF52091">
    <property type="entry name" value="SpoIIaa-like"/>
    <property type="match status" value="1"/>
</dbReference>
<feature type="region of interest" description="Disordered" evidence="5">
    <location>
        <begin position="560"/>
        <end position="580"/>
    </location>
</feature>
<evidence type="ECO:0000256" key="1">
    <source>
        <dbReference type="ARBA" id="ARBA00004141"/>
    </source>
</evidence>
<keyword evidence="9" id="KW-1185">Reference proteome</keyword>
<organism evidence="8 9">
    <name type="scientific">Ramlibacter aurantiacus</name>
    <dbReference type="NCBI Taxonomy" id="2801330"/>
    <lineage>
        <taxon>Bacteria</taxon>
        <taxon>Pseudomonadati</taxon>
        <taxon>Pseudomonadota</taxon>
        <taxon>Betaproteobacteria</taxon>
        <taxon>Burkholderiales</taxon>
        <taxon>Comamonadaceae</taxon>
        <taxon>Ramlibacter</taxon>
    </lineage>
</organism>
<dbReference type="InterPro" id="IPR002645">
    <property type="entry name" value="STAS_dom"/>
</dbReference>
<dbReference type="InterPro" id="IPR011547">
    <property type="entry name" value="SLC26A/SulP_dom"/>
</dbReference>
<dbReference type="NCBIfam" id="TIGR00815">
    <property type="entry name" value="sulP"/>
    <property type="match status" value="1"/>
</dbReference>
<dbReference type="EMBL" id="JAEQNA010000001">
    <property type="protein sequence ID" value="MBL0419024.1"/>
    <property type="molecule type" value="Genomic_DNA"/>
</dbReference>
<evidence type="ECO:0000256" key="6">
    <source>
        <dbReference type="SAM" id="Phobius"/>
    </source>
</evidence>
<evidence type="ECO:0000256" key="4">
    <source>
        <dbReference type="ARBA" id="ARBA00023136"/>
    </source>
</evidence>
<feature type="transmembrane region" description="Helical" evidence="6">
    <location>
        <begin position="360"/>
        <end position="379"/>
    </location>
</feature>